<dbReference type="PANTHER" id="PTHR12526">
    <property type="entry name" value="GLYCOSYLTRANSFERASE"/>
    <property type="match status" value="1"/>
</dbReference>
<dbReference type="Pfam" id="PF13579">
    <property type="entry name" value="Glyco_trans_4_4"/>
    <property type="match status" value="1"/>
</dbReference>
<dbReference type="GO" id="GO:0102318">
    <property type="term" value="F:2-deoxystreptamine glucosyltransferase activity"/>
    <property type="evidence" value="ECO:0007669"/>
    <property type="project" value="UniProtKB-EC"/>
</dbReference>
<accession>A0A518D0D6</accession>
<proteinExistence type="predicted"/>
<feature type="domain" description="Glycosyltransferase subfamily 4-like N-terminal" evidence="2">
    <location>
        <begin position="17"/>
        <end position="187"/>
    </location>
</feature>
<dbReference type="RefSeq" id="WP_145187324.1">
    <property type="nucleotide sequence ID" value="NZ_CP036290.1"/>
</dbReference>
<keyword evidence="4" id="KW-1185">Reference proteome</keyword>
<dbReference type="Gene3D" id="3.40.50.2000">
    <property type="entry name" value="Glycogen Phosphorylase B"/>
    <property type="match status" value="2"/>
</dbReference>
<dbReference type="InterPro" id="IPR028098">
    <property type="entry name" value="Glyco_trans_4-like_N"/>
</dbReference>
<dbReference type="EC" id="2.4.1.284" evidence="3"/>
<dbReference type="PANTHER" id="PTHR12526:SF600">
    <property type="entry name" value="GLYCOSYL TRANSFERASE GROUP 1"/>
    <property type="match status" value="1"/>
</dbReference>
<dbReference type="AlphaFoldDB" id="A0A518D0D6"/>
<dbReference type="OrthoDB" id="9811902at2"/>
<gene>
    <name evidence="3" type="primary">kanF_2</name>
    <name evidence="3" type="ORF">Pla163_20460</name>
</gene>
<protein>
    <submittedName>
        <fullName evidence="3">2-deoxystreptamine glucosyltransferase</fullName>
        <ecNumber evidence="3">2.4.1.284</ecNumber>
    </submittedName>
</protein>
<dbReference type="SUPFAM" id="SSF53756">
    <property type="entry name" value="UDP-Glycosyltransferase/glycogen phosphorylase"/>
    <property type="match status" value="1"/>
</dbReference>
<keyword evidence="3" id="KW-0808">Transferase</keyword>
<dbReference type="Proteomes" id="UP000319342">
    <property type="component" value="Chromosome"/>
</dbReference>
<dbReference type="Pfam" id="PF13692">
    <property type="entry name" value="Glyco_trans_1_4"/>
    <property type="match status" value="1"/>
</dbReference>
<evidence type="ECO:0000259" key="2">
    <source>
        <dbReference type="Pfam" id="PF13579"/>
    </source>
</evidence>
<evidence type="ECO:0000256" key="1">
    <source>
        <dbReference type="SAM" id="MobiDB-lite"/>
    </source>
</evidence>
<feature type="region of interest" description="Disordered" evidence="1">
    <location>
        <begin position="42"/>
        <end position="62"/>
    </location>
</feature>
<evidence type="ECO:0000313" key="4">
    <source>
        <dbReference type="Proteomes" id="UP000319342"/>
    </source>
</evidence>
<evidence type="ECO:0000313" key="3">
    <source>
        <dbReference type="EMBL" id="QDU84926.1"/>
    </source>
</evidence>
<sequence length="417" mass="45224">MTAPRILYHHRTAAEDGQAVHIRAMLRAFAAVGADVREVGLVRRDTEQPEPTPSNADEKGGWSLVGSAPRFVRELMEHGYSGLARRRLLAAARDFDPHFIYERYAFGNVGGVAAARRCGRPLFLEVNSPLVDELERTRGLSFEGLARRSERHVLENADRICAVTGVLRDLLVDLGAPRERVIVTPNGVHPDQYAAPGDAGARARAREDLGLGGPADDSDEVVLGFVGYYRTWHRLDLAIAALAAPELAHARLVLVGDGPARAELEASASAHGVTDRVHFAGPRRHAAIPAVLPAFDVALVPAINAYASPLKLHEYMAAGLPTIAPDQPNLREVLVHEREALLVAPGDADAFAAALVRLAGDGDLRRRLGDEARRQIDVQGLTWEANARRVLDEARTIGALEERRPLDTRSNAVRNSA</sequence>
<dbReference type="EMBL" id="CP036290">
    <property type="protein sequence ID" value="QDU84926.1"/>
    <property type="molecule type" value="Genomic_DNA"/>
</dbReference>
<keyword evidence="3" id="KW-0328">Glycosyltransferase</keyword>
<organism evidence="3 4">
    <name type="scientific">Rohdeia mirabilis</name>
    <dbReference type="NCBI Taxonomy" id="2528008"/>
    <lineage>
        <taxon>Bacteria</taxon>
        <taxon>Pseudomonadati</taxon>
        <taxon>Planctomycetota</taxon>
        <taxon>Planctomycetia</taxon>
        <taxon>Planctomycetia incertae sedis</taxon>
        <taxon>Rohdeia</taxon>
    </lineage>
</organism>
<name>A0A518D0D6_9BACT</name>
<reference evidence="3 4" key="1">
    <citation type="submission" date="2019-02" db="EMBL/GenBank/DDBJ databases">
        <title>Deep-cultivation of Planctomycetes and their phenomic and genomic characterization uncovers novel biology.</title>
        <authorList>
            <person name="Wiegand S."/>
            <person name="Jogler M."/>
            <person name="Boedeker C."/>
            <person name="Pinto D."/>
            <person name="Vollmers J."/>
            <person name="Rivas-Marin E."/>
            <person name="Kohn T."/>
            <person name="Peeters S.H."/>
            <person name="Heuer A."/>
            <person name="Rast P."/>
            <person name="Oberbeckmann S."/>
            <person name="Bunk B."/>
            <person name="Jeske O."/>
            <person name="Meyerdierks A."/>
            <person name="Storesund J.E."/>
            <person name="Kallscheuer N."/>
            <person name="Luecker S."/>
            <person name="Lage O.M."/>
            <person name="Pohl T."/>
            <person name="Merkel B.J."/>
            <person name="Hornburger P."/>
            <person name="Mueller R.-W."/>
            <person name="Bruemmer F."/>
            <person name="Labrenz M."/>
            <person name="Spormann A.M."/>
            <person name="Op den Camp H."/>
            <person name="Overmann J."/>
            <person name="Amann R."/>
            <person name="Jetten M.S.M."/>
            <person name="Mascher T."/>
            <person name="Medema M.H."/>
            <person name="Devos D.P."/>
            <person name="Kaster A.-K."/>
            <person name="Ovreas L."/>
            <person name="Rohde M."/>
            <person name="Galperin M.Y."/>
            <person name="Jogler C."/>
        </authorList>
    </citation>
    <scope>NUCLEOTIDE SEQUENCE [LARGE SCALE GENOMIC DNA]</scope>
    <source>
        <strain evidence="3 4">Pla163</strain>
    </source>
</reference>